<evidence type="ECO:0000256" key="1">
    <source>
        <dbReference type="SAM" id="MobiDB-lite"/>
    </source>
</evidence>
<evidence type="ECO:0000313" key="3">
    <source>
        <dbReference type="EMBL" id="KZP13300.1"/>
    </source>
</evidence>
<gene>
    <name evidence="3" type="ORF">FIBSPDRAFT_960709</name>
</gene>
<dbReference type="AlphaFoldDB" id="A0A166C501"/>
<dbReference type="Gene3D" id="1.25.40.20">
    <property type="entry name" value="Ankyrin repeat-containing domain"/>
    <property type="match status" value="1"/>
</dbReference>
<evidence type="ECO:0008006" key="5">
    <source>
        <dbReference type="Google" id="ProtNLM"/>
    </source>
</evidence>
<evidence type="ECO:0000313" key="4">
    <source>
        <dbReference type="Proteomes" id="UP000076532"/>
    </source>
</evidence>
<sequence length="191" mass="20724">MASHRRIPVIIAILCVVVAFILGVCINYSIADAVLLCTSLCLTTLKLVAIGMVQPGAAVALYGLASITQHEHQIPVQSEHEPHVSVPVLKLALGCRIDAQQRYRRPFAPREGCRCECEGRSLLEKGADVNAQGRKYGSALDAARYHSPGEDFIPPWARHKGHERTVKLLLEHGAVDEDEIGHDSGASSSED</sequence>
<evidence type="ECO:0000256" key="2">
    <source>
        <dbReference type="SAM" id="Phobius"/>
    </source>
</evidence>
<dbReference type="Proteomes" id="UP000076532">
    <property type="component" value="Unassembled WGS sequence"/>
</dbReference>
<keyword evidence="2" id="KW-0472">Membrane</keyword>
<proteinExistence type="predicted"/>
<feature type="region of interest" description="Disordered" evidence="1">
    <location>
        <begin position="172"/>
        <end position="191"/>
    </location>
</feature>
<keyword evidence="4" id="KW-1185">Reference proteome</keyword>
<organism evidence="3 4">
    <name type="scientific">Athelia psychrophila</name>
    <dbReference type="NCBI Taxonomy" id="1759441"/>
    <lineage>
        <taxon>Eukaryota</taxon>
        <taxon>Fungi</taxon>
        <taxon>Dikarya</taxon>
        <taxon>Basidiomycota</taxon>
        <taxon>Agaricomycotina</taxon>
        <taxon>Agaricomycetes</taxon>
        <taxon>Agaricomycetidae</taxon>
        <taxon>Atheliales</taxon>
        <taxon>Atheliaceae</taxon>
        <taxon>Athelia</taxon>
    </lineage>
</organism>
<reference evidence="3 4" key="1">
    <citation type="journal article" date="2016" name="Mol. Biol. Evol.">
        <title>Comparative Genomics of Early-Diverging Mushroom-Forming Fungi Provides Insights into the Origins of Lignocellulose Decay Capabilities.</title>
        <authorList>
            <person name="Nagy L.G."/>
            <person name="Riley R."/>
            <person name="Tritt A."/>
            <person name="Adam C."/>
            <person name="Daum C."/>
            <person name="Floudas D."/>
            <person name="Sun H."/>
            <person name="Yadav J.S."/>
            <person name="Pangilinan J."/>
            <person name="Larsson K.H."/>
            <person name="Matsuura K."/>
            <person name="Barry K."/>
            <person name="Labutti K."/>
            <person name="Kuo R."/>
            <person name="Ohm R.A."/>
            <person name="Bhattacharya S.S."/>
            <person name="Shirouzu T."/>
            <person name="Yoshinaga Y."/>
            <person name="Martin F.M."/>
            <person name="Grigoriev I.V."/>
            <person name="Hibbett D.S."/>
        </authorList>
    </citation>
    <scope>NUCLEOTIDE SEQUENCE [LARGE SCALE GENOMIC DNA]</scope>
    <source>
        <strain evidence="3 4">CBS 109695</strain>
    </source>
</reference>
<dbReference type="OrthoDB" id="194358at2759"/>
<dbReference type="InterPro" id="IPR036770">
    <property type="entry name" value="Ankyrin_rpt-contain_sf"/>
</dbReference>
<dbReference type="EMBL" id="KV417635">
    <property type="protein sequence ID" value="KZP13300.1"/>
    <property type="molecule type" value="Genomic_DNA"/>
</dbReference>
<accession>A0A166C501</accession>
<keyword evidence="2" id="KW-1133">Transmembrane helix</keyword>
<feature type="transmembrane region" description="Helical" evidence="2">
    <location>
        <begin position="7"/>
        <end position="30"/>
    </location>
</feature>
<keyword evidence="2" id="KW-0812">Transmembrane</keyword>
<protein>
    <recommendedName>
        <fullName evidence="5">Ankyrin</fullName>
    </recommendedName>
</protein>
<name>A0A166C501_9AGAM</name>